<keyword evidence="1" id="KW-0540">Nuclease</keyword>
<dbReference type="PANTHER" id="PTHR41286:SF1">
    <property type="entry name" value="HNH NUCLEASE YAJD-RELATED"/>
    <property type="match status" value="1"/>
</dbReference>
<evidence type="ECO:0000256" key="2">
    <source>
        <dbReference type="ARBA" id="ARBA00022801"/>
    </source>
</evidence>
<proteinExistence type="inferred from homology"/>
<gene>
    <name evidence="6" type="ORF">D5F11_016330</name>
</gene>
<dbReference type="GO" id="GO:0003676">
    <property type="term" value="F:nucleic acid binding"/>
    <property type="evidence" value="ECO:0007669"/>
    <property type="project" value="InterPro"/>
</dbReference>
<evidence type="ECO:0000256" key="1">
    <source>
        <dbReference type="ARBA" id="ARBA00022722"/>
    </source>
</evidence>
<keyword evidence="6" id="KW-0255">Endonuclease</keyword>
<dbReference type="GO" id="GO:0004519">
    <property type="term" value="F:endonuclease activity"/>
    <property type="evidence" value="ECO:0007669"/>
    <property type="project" value="UniProtKB-KW"/>
</dbReference>
<evidence type="ECO:0000259" key="5">
    <source>
        <dbReference type="SMART" id="SM00507"/>
    </source>
</evidence>
<dbReference type="GO" id="GO:0016787">
    <property type="term" value="F:hydrolase activity"/>
    <property type="evidence" value="ECO:0007669"/>
    <property type="project" value="UniProtKB-KW"/>
</dbReference>
<comment type="similarity">
    <text evidence="3">Belongs to the HNH nuclease family.</text>
</comment>
<comment type="caution">
    <text evidence="6">The sequence shown here is derived from an EMBL/GenBank/DDBJ whole genome shotgun (WGS) entry which is preliminary data.</text>
</comment>
<accession>A0A429X5N5</accession>
<organism evidence="6 7">
    <name type="scientific">Siminovitchia terrae</name>
    <name type="common">Bacillus terrae</name>
    <dbReference type="NCBI Taxonomy" id="1914933"/>
    <lineage>
        <taxon>Bacteria</taxon>
        <taxon>Bacillati</taxon>
        <taxon>Bacillota</taxon>
        <taxon>Bacilli</taxon>
        <taxon>Bacillales</taxon>
        <taxon>Bacillaceae</taxon>
        <taxon>Siminovitchia</taxon>
    </lineage>
</organism>
<name>A0A429X5N5_SIMTE</name>
<dbReference type="Proteomes" id="UP000287296">
    <property type="component" value="Unassembled WGS sequence"/>
</dbReference>
<dbReference type="GO" id="GO:0005829">
    <property type="term" value="C:cytosol"/>
    <property type="evidence" value="ECO:0007669"/>
    <property type="project" value="TreeGrafter"/>
</dbReference>
<dbReference type="GO" id="GO:0008270">
    <property type="term" value="F:zinc ion binding"/>
    <property type="evidence" value="ECO:0007669"/>
    <property type="project" value="InterPro"/>
</dbReference>
<dbReference type="Pfam" id="PF01844">
    <property type="entry name" value="HNH"/>
    <property type="match status" value="1"/>
</dbReference>
<dbReference type="RefSeq" id="WP_120117696.1">
    <property type="nucleotide sequence ID" value="NZ_QYTW02000018.1"/>
</dbReference>
<keyword evidence="2" id="KW-0378">Hydrolase</keyword>
<evidence type="ECO:0000313" key="7">
    <source>
        <dbReference type="Proteomes" id="UP000287296"/>
    </source>
</evidence>
<evidence type="ECO:0000256" key="4">
    <source>
        <dbReference type="ARBA" id="ARBA00040194"/>
    </source>
</evidence>
<dbReference type="InterPro" id="IPR002711">
    <property type="entry name" value="HNH"/>
</dbReference>
<dbReference type="SMART" id="SM00507">
    <property type="entry name" value="HNHc"/>
    <property type="match status" value="1"/>
</dbReference>
<dbReference type="InterPro" id="IPR003615">
    <property type="entry name" value="HNH_nuc"/>
</dbReference>
<dbReference type="EMBL" id="QYTW02000018">
    <property type="protein sequence ID" value="RST58601.1"/>
    <property type="molecule type" value="Genomic_DNA"/>
</dbReference>
<dbReference type="CDD" id="cd00085">
    <property type="entry name" value="HNHc"/>
    <property type="match status" value="1"/>
</dbReference>
<dbReference type="Gene3D" id="1.10.30.50">
    <property type="match status" value="1"/>
</dbReference>
<dbReference type="PANTHER" id="PTHR41286">
    <property type="entry name" value="HNH NUCLEASE YAJD-RELATED"/>
    <property type="match status" value="1"/>
</dbReference>
<dbReference type="AlphaFoldDB" id="A0A429X5N5"/>
<evidence type="ECO:0000313" key="6">
    <source>
        <dbReference type="EMBL" id="RST58601.1"/>
    </source>
</evidence>
<sequence>MSQQLYDKYKRNQEAKRFYNSAAWIKCRESVLIRDGYLCQGCLKHGALTPADMVHHIKHFLDYPELALDEDNLESLCNPCHNKEHPEKGEGEKKRKPKIAVVEFGANPEIT</sequence>
<evidence type="ECO:0000256" key="3">
    <source>
        <dbReference type="ARBA" id="ARBA00038412"/>
    </source>
</evidence>
<protein>
    <recommendedName>
        <fullName evidence="4">Putative HNH nuclease YajD</fullName>
    </recommendedName>
</protein>
<reference evidence="6 7" key="1">
    <citation type="submission" date="2018-12" db="EMBL/GenBank/DDBJ databases">
        <authorList>
            <person name="Sun L."/>
            <person name="Chen Z."/>
        </authorList>
    </citation>
    <scope>NUCLEOTIDE SEQUENCE [LARGE SCALE GENOMIC DNA]</scope>
    <source>
        <strain evidence="6 7">LMG 29736</strain>
    </source>
</reference>
<dbReference type="OrthoDB" id="9811997at2"/>
<feature type="domain" description="HNH nuclease" evidence="5">
    <location>
        <begin position="26"/>
        <end position="82"/>
    </location>
</feature>